<keyword evidence="3" id="KW-1185">Reference proteome</keyword>
<accession>A0A919VDH1</accession>
<dbReference type="EMBL" id="BOOW01000028">
    <property type="protein sequence ID" value="GII94129.1"/>
    <property type="molecule type" value="Genomic_DNA"/>
</dbReference>
<gene>
    <name evidence="2" type="ORF">Ssi02_43600</name>
</gene>
<feature type="region of interest" description="Disordered" evidence="1">
    <location>
        <begin position="1"/>
        <end position="32"/>
    </location>
</feature>
<dbReference type="AlphaFoldDB" id="A0A919VDH1"/>
<name>A0A919VDH1_9ACTN</name>
<reference evidence="2" key="1">
    <citation type="submission" date="2021-01" db="EMBL/GenBank/DDBJ databases">
        <title>Whole genome shotgun sequence of Sinosporangium siamense NBRC 109515.</title>
        <authorList>
            <person name="Komaki H."/>
            <person name="Tamura T."/>
        </authorList>
    </citation>
    <scope>NUCLEOTIDE SEQUENCE</scope>
    <source>
        <strain evidence="2">NBRC 109515</strain>
    </source>
</reference>
<feature type="compositionally biased region" description="Basic and acidic residues" evidence="1">
    <location>
        <begin position="7"/>
        <end position="19"/>
    </location>
</feature>
<dbReference type="Proteomes" id="UP000606172">
    <property type="component" value="Unassembled WGS sequence"/>
</dbReference>
<organism evidence="2 3">
    <name type="scientific">Sinosporangium siamense</name>
    <dbReference type="NCBI Taxonomy" id="1367973"/>
    <lineage>
        <taxon>Bacteria</taxon>
        <taxon>Bacillati</taxon>
        <taxon>Actinomycetota</taxon>
        <taxon>Actinomycetes</taxon>
        <taxon>Streptosporangiales</taxon>
        <taxon>Streptosporangiaceae</taxon>
        <taxon>Sinosporangium</taxon>
    </lineage>
</organism>
<evidence type="ECO:0000313" key="3">
    <source>
        <dbReference type="Proteomes" id="UP000606172"/>
    </source>
</evidence>
<proteinExistence type="predicted"/>
<comment type="caution">
    <text evidence="2">The sequence shown here is derived from an EMBL/GenBank/DDBJ whole genome shotgun (WGS) entry which is preliminary data.</text>
</comment>
<protein>
    <submittedName>
        <fullName evidence="2">Uncharacterized protein</fullName>
    </submittedName>
</protein>
<evidence type="ECO:0000256" key="1">
    <source>
        <dbReference type="SAM" id="MobiDB-lite"/>
    </source>
</evidence>
<sequence length="78" mass="8353">MVVAQAVDHRHGGHRRAEIRPGGAARPPPGARIPAVREAMDSVERDIDDILGPDGAQELRTLLTKLLQSGSTEAVHQT</sequence>
<evidence type="ECO:0000313" key="2">
    <source>
        <dbReference type="EMBL" id="GII94129.1"/>
    </source>
</evidence>